<name>A0AA36AUV2_OCTVU</name>
<dbReference type="EMBL" id="OX597818">
    <property type="protein sequence ID" value="CAI9722716.1"/>
    <property type="molecule type" value="Genomic_DNA"/>
</dbReference>
<dbReference type="Proteomes" id="UP001162480">
    <property type="component" value="Chromosome 5"/>
</dbReference>
<reference evidence="1" key="1">
    <citation type="submission" date="2023-08" db="EMBL/GenBank/DDBJ databases">
        <authorList>
            <person name="Alioto T."/>
            <person name="Alioto T."/>
            <person name="Gomez Garrido J."/>
        </authorList>
    </citation>
    <scope>NUCLEOTIDE SEQUENCE</scope>
</reference>
<proteinExistence type="predicted"/>
<accession>A0AA36AUV2</accession>
<dbReference type="AlphaFoldDB" id="A0AA36AUV2"/>
<organism evidence="1 2">
    <name type="scientific">Octopus vulgaris</name>
    <name type="common">Common octopus</name>
    <dbReference type="NCBI Taxonomy" id="6645"/>
    <lineage>
        <taxon>Eukaryota</taxon>
        <taxon>Metazoa</taxon>
        <taxon>Spiralia</taxon>
        <taxon>Lophotrochozoa</taxon>
        <taxon>Mollusca</taxon>
        <taxon>Cephalopoda</taxon>
        <taxon>Coleoidea</taxon>
        <taxon>Octopodiformes</taxon>
        <taxon>Octopoda</taxon>
        <taxon>Incirrata</taxon>
        <taxon>Octopodidae</taxon>
        <taxon>Octopus</taxon>
    </lineage>
</organism>
<gene>
    <name evidence="1" type="ORF">OCTVUL_1B022301</name>
</gene>
<keyword evidence="2" id="KW-1185">Reference proteome</keyword>
<evidence type="ECO:0000313" key="1">
    <source>
        <dbReference type="EMBL" id="CAI9722716.1"/>
    </source>
</evidence>
<evidence type="ECO:0000313" key="2">
    <source>
        <dbReference type="Proteomes" id="UP001162480"/>
    </source>
</evidence>
<protein>
    <submittedName>
        <fullName evidence="1">Uncharacterized protein</fullName>
    </submittedName>
</protein>
<sequence>MAQNLLQCRLLANSCCLCSFSSIGMSTSLECIGSRQRTVLFEVWLHLFCSVTLKISNPNEEFSLTTSVVRHIPLMPLVPIFEFSQTKISMLQSQSRHIFLPK</sequence>